<comment type="caution">
    <text evidence="9">Lacks conserved residue(s) required for the propagation of feature annotation.</text>
</comment>
<dbReference type="PANTHER" id="PTHR24270">
    <property type="entry name" value="LOW-DENSITY LIPOPROTEIN RECEPTOR-RELATED"/>
    <property type="match status" value="1"/>
</dbReference>
<accession>A0A8X6FUZ7</accession>
<keyword evidence="3" id="KW-0812">Transmembrane</keyword>
<organism evidence="10 11">
    <name type="scientific">Trichonephila clavata</name>
    <name type="common">Joro spider</name>
    <name type="synonym">Nephila clavata</name>
    <dbReference type="NCBI Taxonomy" id="2740835"/>
    <lineage>
        <taxon>Eukaryota</taxon>
        <taxon>Metazoa</taxon>
        <taxon>Ecdysozoa</taxon>
        <taxon>Arthropoda</taxon>
        <taxon>Chelicerata</taxon>
        <taxon>Arachnida</taxon>
        <taxon>Araneae</taxon>
        <taxon>Araneomorphae</taxon>
        <taxon>Entelegynae</taxon>
        <taxon>Araneoidea</taxon>
        <taxon>Nephilidae</taxon>
        <taxon>Trichonephila</taxon>
    </lineage>
</organism>
<dbReference type="GO" id="GO:0012505">
    <property type="term" value="C:endomembrane system"/>
    <property type="evidence" value="ECO:0007669"/>
    <property type="project" value="UniProtKB-SubCell"/>
</dbReference>
<evidence type="ECO:0000313" key="11">
    <source>
        <dbReference type="Proteomes" id="UP000887116"/>
    </source>
</evidence>
<dbReference type="InterPro" id="IPR036055">
    <property type="entry name" value="LDL_receptor-like_sf"/>
</dbReference>
<dbReference type="AlphaFoldDB" id="A0A8X6FUZ7"/>
<evidence type="ECO:0000256" key="8">
    <source>
        <dbReference type="PIRSR" id="PIRSR602157-1"/>
    </source>
</evidence>
<evidence type="ECO:0000256" key="1">
    <source>
        <dbReference type="ARBA" id="ARBA00004167"/>
    </source>
</evidence>
<comment type="caution">
    <text evidence="10">The sequence shown here is derived from an EMBL/GenBank/DDBJ whole genome shotgun (WGS) entry which is preliminary data.</text>
</comment>
<proteinExistence type="predicted"/>
<keyword evidence="10" id="KW-0449">Lipoprotein</keyword>
<dbReference type="InterPro" id="IPR023415">
    <property type="entry name" value="LDLR_class-A_CS"/>
</dbReference>
<dbReference type="PROSITE" id="PS50068">
    <property type="entry name" value="LDLRA_2"/>
    <property type="match status" value="4"/>
</dbReference>
<reference evidence="10" key="1">
    <citation type="submission" date="2020-07" db="EMBL/GenBank/DDBJ databases">
        <title>Multicomponent nature underlies the extraordinary mechanical properties of spider dragline silk.</title>
        <authorList>
            <person name="Kono N."/>
            <person name="Nakamura H."/>
            <person name="Mori M."/>
            <person name="Yoshida Y."/>
            <person name="Ohtoshi R."/>
            <person name="Malay A.D."/>
            <person name="Moran D.A.P."/>
            <person name="Tomita M."/>
            <person name="Numata K."/>
            <person name="Arakawa K."/>
        </authorList>
    </citation>
    <scope>NUCLEOTIDE SEQUENCE</scope>
</reference>
<comment type="subcellular location">
    <subcellularLocation>
        <location evidence="2">Endomembrane system</location>
    </subcellularLocation>
    <subcellularLocation>
        <location evidence="1">Membrane</location>
        <topology evidence="1">Single-pass membrane protein</topology>
    </subcellularLocation>
</comment>
<dbReference type="Pfam" id="PF00057">
    <property type="entry name" value="Ldl_recept_a"/>
    <property type="match status" value="3"/>
</dbReference>
<dbReference type="GO" id="GO:0031419">
    <property type="term" value="F:cobalamin binding"/>
    <property type="evidence" value="ECO:0007669"/>
    <property type="project" value="InterPro"/>
</dbReference>
<evidence type="ECO:0000256" key="2">
    <source>
        <dbReference type="ARBA" id="ARBA00004308"/>
    </source>
</evidence>
<feature type="disulfide bond" evidence="9">
    <location>
        <begin position="127"/>
        <end position="145"/>
    </location>
</feature>
<evidence type="ECO:0000256" key="3">
    <source>
        <dbReference type="ARBA" id="ARBA00022692"/>
    </source>
</evidence>
<name>A0A8X6FUZ7_TRICU</name>
<dbReference type="InterPro" id="IPR050685">
    <property type="entry name" value="LDLR"/>
</dbReference>
<feature type="disulfide bond" evidence="9">
    <location>
        <begin position="120"/>
        <end position="132"/>
    </location>
</feature>
<dbReference type="GO" id="GO:0015889">
    <property type="term" value="P:cobalamin transport"/>
    <property type="evidence" value="ECO:0007669"/>
    <property type="project" value="InterPro"/>
</dbReference>
<dbReference type="CDD" id="cd00112">
    <property type="entry name" value="LDLa"/>
    <property type="match status" value="3"/>
</dbReference>
<dbReference type="Pfam" id="PF01122">
    <property type="entry name" value="Cobalamin_bind"/>
    <property type="match status" value="1"/>
</dbReference>
<dbReference type="Gene3D" id="4.10.400.10">
    <property type="entry name" value="Low-density Lipoprotein Receptor"/>
    <property type="match status" value="4"/>
</dbReference>
<evidence type="ECO:0000256" key="6">
    <source>
        <dbReference type="ARBA" id="ARBA00023136"/>
    </source>
</evidence>
<feature type="disulfide bond" evidence="9">
    <location>
        <begin position="139"/>
        <end position="154"/>
    </location>
</feature>
<feature type="disulfide bond" evidence="9">
    <location>
        <begin position="58"/>
        <end position="73"/>
    </location>
</feature>
<dbReference type="SUPFAM" id="SSF57424">
    <property type="entry name" value="LDL receptor-like module"/>
    <property type="match status" value="4"/>
</dbReference>
<evidence type="ECO:0000256" key="7">
    <source>
        <dbReference type="ARBA" id="ARBA00023157"/>
    </source>
</evidence>
<keyword evidence="8" id="KW-0170">Cobalt</keyword>
<dbReference type="OrthoDB" id="10013209at2759"/>
<keyword evidence="7 9" id="KW-1015">Disulfide bond</keyword>
<feature type="disulfide bond" evidence="9">
    <location>
        <begin position="101"/>
        <end position="116"/>
    </location>
</feature>
<keyword evidence="6" id="KW-0472">Membrane</keyword>
<dbReference type="Proteomes" id="UP000887116">
    <property type="component" value="Unassembled WGS sequence"/>
</dbReference>
<sequence length="597" mass="67212">MLTKTTPPHLAVSYSSHFFHNACSIRHNGYYVGVISRNPCTYHFFSCDSGCIRRSQYCDDKKNCYDTLDELYCSISHRDSCPSDWLRCADNTRCYPSYWLCDGINDCLDNSDERNCGVPCSPDVFQCSNGKCIERSGFCNGTDDCKDNTDEILCSITTLHLCLPGWSRCADDTRCFPSDWRCDGTKDCLDASDEWACGEERRNSTFRFNVFTLPEVAVARERLITWFIQRRKSGSISDKWGSQLHRVAVALHLANESVFSPGSGMGQELSYELNIQLLRCLSKENKISSQKLALYIHAMMAACMDPRDFFGKNLDVEKATAAFNSRHRPFWTGTKALAILAIACLSSKPNLVTDEKILNAMQQELKSRQLKNGTVHNSRTTALVLQALLVHDSYNKDFNIDSAIHSILESVKSNTSLLNAYYALPALSNKSLLNISSIHCKKAPESEMEALEKVLDGNGEVISVQYSIWIGNNVELSRTWQLKTPLNNSIYDVIETIAKIDNRQKVEYNVMEGKPFVTSLAGLEDDSETGMFWFLHVKTINSDEELQIIEQSPVDVKLKPNQEIILWYKSGSWNALLRATKSISGITKPDGPDSHVP</sequence>
<feature type="binding site" evidence="8">
    <location>
        <position position="377"/>
    </location>
    <ligand>
        <name>cyanocob(III)alamin</name>
        <dbReference type="ChEBI" id="CHEBI:17439"/>
    </ligand>
</feature>
<dbReference type="Gene3D" id="2.170.130.30">
    <property type="match status" value="1"/>
</dbReference>
<gene>
    <name evidence="10" type="primary">Lrp2_0</name>
    <name evidence="10" type="ORF">TNCT_656791</name>
</gene>
<dbReference type="PROSITE" id="PS01209">
    <property type="entry name" value="LDLRA_1"/>
    <property type="match status" value="1"/>
</dbReference>
<keyword evidence="4" id="KW-0677">Repeat</keyword>
<keyword evidence="5" id="KW-1133">Transmembrane helix</keyword>
<dbReference type="SMART" id="SM00192">
    <property type="entry name" value="LDLa"/>
    <property type="match status" value="4"/>
</dbReference>
<feature type="disulfide bond" evidence="9">
    <location>
        <begin position="182"/>
        <end position="197"/>
    </location>
</feature>
<dbReference type="Gene3D" id="1.50.10.20">
    <property type="match status" value="2"/>
</dbReference>
<dbReference type="GO" id="GO:0016192">
    <property type="term" value="P:vesicle-mediated transport"/>
    <property type="evidence" value="ECO:0007669"/>
    <property type="project" value="UniProtKB-ARBA"/>
</dbReference>
<evidence type="ECO:0000313" key="10">
    <source>
        <dbReference type="EMBL" id="GFQ89022.1"/>
    </source>
</evidence>
<dbReference type="GO" id="GO:0005886">
    <property type="term" value="C:plasma membrane"/>
    <property type="evidence" value="ECO:0007669"/>
    <property type="project" value="TreeGrafter"/>
</dbReference>
<evidence type="ECO:0000256" key="5">
    <source>
        <dbReference type="ARBA" id="ARBA00022989"/>
    </source>
</evidence>
<dbReference type="InterPro" id="IPR002172">
    <property type="entry name" value="LDrepeatLR_classA_rpt"/>
</dbReference>
<evidence type="ECO:0000256" key="9">
    <source>
        <dbReference type="PROSITE-ProRule" id="PRU00124"/>
    </source>
</evidence>
<dbReference type="EMBL" id="BMAO01023485">
    <property type="protein sequence ID" value="GFQ89022.1"/>
    <property type="molecule type" value="Genomic_DNA"/>
</dbReference>
<keyword evidence="11" id="KW-1185">Reference proteome</keyword>
<dbReference type="InterPro" id="IPR002157">
    <property type="entry name" value="Cbl-bd_prot"/>
</dbReference>
<protein>
    <submittedName>
        <fullName evidence="10">Low-density lipoprotein receptor-related protein 2</fullName>
    </submittedName>
</protein>
<keyword evidence="10" id="KW-0675">Receptor</keyword>
<evidence type="ECO:0000256" key="4">
    <source>
        <dbReference type="ARBA" id="ARBA00022737"/>
    </source>
</evidence>
<dbReference type="PRINTS" id="PR00261">
    <property type="entry name" value="LDLRECEPTOR"/>
</dbReference>